<feature type="compositionally biased region" description="Low complexity" evidence="6">
    <location>
        <begin position="168"/>
        <end position="182"/>
    </location>
</feature>
<evidence type="ECO:0000256" key="3">
    <source>
        <dbReference type="ARBA" id="ARBA00022776"/>
    </source>
</evidence>
<evidence type="ECO:0000313" key="7">
    <source>
        <dbReference type="EMBL" id="KAH3684944.1"/>
    </source>
</evidence>
<proteinExistence type="inferred from homology"/>
<comment type="similarity">
    <text evidence="1">Belongs to the APC13 family.</text>
</comment>
<evidence type="ECO:0000256" key="6">
    <source>
        <dbReference type="SAM" id="MobiDB-lite"/>
    </source>
</evidence>
<evidence type="ECO:0000256" key="1">
    <source>
        <dbReference type="ARBA" id="ARBA00006940"/>
    </source>
</evidence>
<dbReference type="InterPro" id="IPR008401">
    <property type="entry name" value="Apc13"/>
</dbReference>
<dbReference type="GO" id="GO:0005680">
    <property type="term" value="C:anaphase-promoting complex"/>
    <property type="evidence" value="ECO:0007669"/>
    <property type="project" value="InterPro"/>
</dbReference>
<dbReference type="EMBL" id="JAEUBG010002250">
    <property type="protein sequence ID" value="KAH3684944.1"/>
    <property type="molecule type" value="Genomic_DNA"/>
</dbReference>
<accession>A0A9P8Q8R8</accession>
<evidence type="ECO:0000313" key="8">
    <source>
        <dbReference type="Proteomes" id="UP000774326"/>
    </source>
</evidence>
<comment type="caution">
    <text evidence="7">The sequence shown here is derived from an EMBL/GenBank/DDBJ whole genome shotgun (WGS) entry which is preliminary data.</text>
</comment>
<keyword evidence="5" id="KW-0131">Cell cycle</keyword>
<keyword evidence="2" id="KW-0132">Cell division</keyword>
<evidence type="ECO:0000256" key="4">
    <source>
        <dbReference type="ARBA" id="ARBA00022786"/>
    </source>
</evidence>
<reference evidence="7" key="1">
    <citation type="journal article" date="2021" name="Open Biol.">
        <title>Shared evolutionary footprints suggest mitochondrial oxidative damage underlies multiple complex I losses in fungi.</title>
        <authorList>
            <person name="Schikora-Tamarit M.A."/>
            <person name="Marcet-Houben M."/>
            <person name="Nosek J."/>
            <person name="Gabaldon T."/>
        </authorList>
    </citation>
    <scope>NUCLEOTIDE SEQUENCE</scope>
    <source>
        <strain evidence="7">CBS2887</strain>
    </source>
</reference>
<keyword evidence="3" id="KW-0498">Mitosis</keyword>
<organism evidence="7 8">
    <name type="scientific">Wickerhamomyces pijperi</name>
    <name type="common">Yeast</name>
    <name type="synonym">Pichia pijperi</name>
    <dbReference type="NCBI Taxonomy" id="599730"/>
    <lineage>
        <taxon>Eukaryota</taxon>
        <taxon>Fungi</taxon>
        <taxon>Dikarya</taxon>
        <taxon>Ascomycota</taxon>
        <taxon>Saccharomycotina</taxon>
        <taxon>Saccharomycetes</taxon>
        <taxon>Phaffomycetales</taxon>
        <taxon>Wickerhamomycetaceae</taxon>
        <taxon>Wickerhamomyces</taxon>
    </lineage>
</organism>
<evidence type="ECO:0000256" key="5">
    <source>
        <dbReference type="ARBA" id="ARBA00023306"/>
    </source>
</evidence>
<reference evidence="7" key="2">
    <citation type="submission" date="2021-01" db="EMBL/GenBank/DDBJ databases">
        <authorList>
            <person name="Schikora-Tamarit M.A."/>
        </authorList>
    </citation>
    <scope>NUCLEOTIDE SEQUENCE</scope>
    <source>
        <strain evidence="7">CBS2887</strain>
    </source>
</reference>
<dbReference type="Proteomes" id="UP000774326">
    <property type="component" value="Unassembled WGS sequence"/>
</dbReference>
<name>A0A9P8Q8R8_WICPI</name>
<dbReference type="GO" id="GO:0051301">
    <property type="term" value="P:cell division"/>
    <property type="evidence" value="ECO:0007669"/>
    <property type="project" value="UniProtKB-KW"/>
</dbReference>
<keyword evidence="4" id="KW-0833">Ubl conjugation pathway</keyword>
<keyword evidence="8" id="KW-1185">Reference proteome</keyword>
<evidence type="ECO:0000256" key="2">
    <source>
        <dbReference type="ARBA" id="ARBA00022618"/>
    </source>
</evidence>
<gene>
    <name evidence="7" type="ORF">WICPIJ_004076</name>
</gene>
<evidence type="ECO:0008006" key="9">
    <source>
        <dbReference type="Google" id="ProtNLM"/>
    </source>
</evidence>
<feature type="compositionally biased region" description="Polar residues" evidence="6">
    <location>
        <begin position="200"/>
        <end position="212"/>
    </location>
</feature>
<feature type="region of interest" description="Disordered" evidence="6">
    <location>
        <begin position="135"/>
        <end position="212"/>
    </location>
</feature>
<dbReference type="Pfam" id="PF05839">
    <property type="entry name" value="Apc13p"/>
    <property type="match status" value="1"/>
</dbReference>
<dbReference type="AlphaFoldDB" id="A0A9P8Q8R8"/>
<protein>
    <recommendedName>
        <fullName evidence="9">Anaphase-promoting complex subunit 13</fullName>
    </recommendedName>
</protein>
<sequence>MSRDSHISYVHSTKSHHSLYLANWVRDKLPHDDIELGNFDLDFDHDEELNIPTNVQSLSLAAMKSKRKGGYGNGQWKDLDLQRFLEEDGANSTGEVSGKRKNGLDDARDMTMLKKLDVSTISQSQHTFDKDIFSRIPETPEGNRSPGLFNASSASASGSGSGYPAFEGNLNSANSNNSNGSARFTTPEVVRNRPSRRKFSSSFQTPTTRKIR</sequence>
<dbReference type="OrthoDB" id="4023481at2759"/>